<dbReference type="STRING" id="588898.BB347_13160"/>
<dbReference type="OrthoDB" id="115386at2157"/>
<evidence type="ECO:0008006" key="4">
    <source>
        <dbReference type="Google" id="ProtNLM"/>
    </source>
</evidence>
<dbReference type="Proteomes" id="UP000185687">
    <property type="component" value="Unassembled WGS sequence"/>
</dbReference>
<dbReference type="AlphaFoldDB" id="A0A1N7F1T3"/>
<evidence type="ECO:0000256" key="1">
    <source>
        <dbReference type="SAM" id="MobiDB-lite"/>
    </source>
</evidence>
<keyword evidence="3" id="KW-1185">Reference proteome</keyword>
<evidence type="ECO:0000313" key="2">
    <source>
        <dbReference type="EMBL" id="SIR94291.1"/>
    </source>
</evidence>
<dbReference type="Gene3D" id="3.40.30.10">
    <property type="entry name" value="Glutaredoxin"/>
    <property type="match status" value="1"/>
</dbReference>
<feature type="compositionally biased region" description="Acidic residues" evidence="1">
    <location>
        <begin position="202"/>
        <end position="237"/>
    </location>
</feature>
<gene>
    <name evidence="2" type="ORF">SAMN05421809_2944</name>
</gene>
<dbReference type="RefSeq" id="WP_157524997.1">
    <property type="nucleotide sequence ID" value="NZ_CP019327.1"/>
</dbReference>
<protein>
    <recommendedName>
        <fullName evidence="4">Thioredoxin domain-containing protein</fullName>
    </recommendedName>
</protein>
<organism evidence="2 3">
    <name type="scientific">Natronorubrum daqingense</name>
    <dbReference type="NCBI Taxonomy" id="588898"/>
    <lineage>
        <taxon>Archaea</taxon>
        <taxon>Methanobacteriati</taxon>
        <taxon>Methanobacteriota</taxon>
        <taxon>Stenosarchaea group</taxon>
        <taxon>Halobacteria</taxon>
        <taxon>Halobacteriales</taxon>
        <taxon>Natrialbaceae</taxon>
        <taxon>Natronorubrum</taxon>
    </lineage>
</organism>
<dbReference type="EMBL" id="FTNP01000005">
    <property type="protein sequence ID" value="SIR94291.1"/>
    <property type="molecule type" value="Genomic_DNA"/>
</dbReference>
<dbReference type="InterPro" id="IPR036249">
    <property type="entry name" value="Thioredoxin-like_sf"/>
</dbReference>
<feature type="region of interest" description="Disordered" evidence="1">
    <location>
        <begin position="35"/>
        <end position="75"/>
    </location>
</feature>
<dbReference type="GeneID" id="30956909"/>
<reference evidence="2 3" key="1">
    <citation type="submission" date="2017-01" db="EMBL/GenBank/DDBJ databases">
        <authorList>
            <person name="Mah S.A."/>
            <person name="Swanson W.J."/>
            <person name="Moy G.W."/>
            <person name="Vacquier V.D."/>
        </authorList>
    </citation>
    <scope>NUCLEOTIDE SEQUENCE [LARGE SCALE GENOMIC DNA]</scope>
    <source>
        <strain evidence="2 3">CGMCC 1.8909</strain>
    </source>
</reference>
<accession>A0A1N7F1T3</accession>
<sequence length="237" mass="24960">MFDGREALRSPPSAHRRAVVLGVCSTELASLAGCLEETDPGSPASGDDGDDAARETSSDEVETIDAPGSTAGTVAVPAPERIQLVNFTRRLCPTSEGLLAEIDDARAELAESESIEADETVDTLSVIDGDSDERPTEDELAEWWDDHDGDWPIGFDDDGSLSEALEIAVRPTTVVLDDTGTVHWRTEGDTSASNIASAVESALEDGDGDVDADDDGDVDADDDGDIDTDDTDSDDET</sequence>
<name>A0A1N7F1T3_9EURY</name>
<dbReference type="SUPFAM" id="SSF52833">
    <property type="entry name" value="Thioredoxin-like"/>
    <property type="match status" value="1"/>
</dbReference>
<evidence type="ECO:0000313" key="3">
    <source>
        <dbReference type="Proteomes" id="UP000185687"/>
    </source>
</evidence>
<proteinExistence type="predicted"/>
<feature type="region of interest" description="Disordered" evidence="1">
    <location>
        <begin position="201"/>
        <end position="237"/>
    </location>
</feature>